<evidence type="ECO:0000256" key="1">
    <source>
        <dbReference type="SAM" id="SignalP"/>
    </source>
</evidence>
<dbReference type="Gene3D" id="3.30.530.50">
    <property type="match status" value="1"/>
</dbReference>
<gene>
    <name evidence="2" type="primary">bamC</name>
    <name evidence="2" type="ORF">ACFFJP_17045</name>
</gene>
<dbReference type="Proteomes" id="UP001589813">
    <property type="component" value="Unassembled WGS sequence"/>
</dbReference>
<evidence type="ECO:0000313" key="2">
    <source>
        <dbReference type="EMBL" id="MFC0050011.1"/>
    </source>
</evidence>
<reference evidence="2 3" key="1">
    <citation type="submission" date="2024-09" db="EMBL/GenBank/DDBJ databases">
        <authorList>
            <person name="Sun Q."/>
            <person name="Mori K."/>
        </authorList>
    </citation>
    <scope>NUCLEOTIDE SEQUENCE [LARGE SCALE GENOMIC DNA]</scope>
    <source>
        <strain evidence="2 3">KCTC 23315</strain>
    </source>
</reference>
<protein>
    <submittedName>
        <fullName evidence="2">Outer membrane protein assembly factor BamC</fullName>
    </submittedName>
</protein>
<feature type="signal peptide" evidence="1">
    <location>
        <begin position="1"/>
        <end position="23"/>
    </location>
</feature>
<dbReference type="InterPro" id="IPR042268">
    <property type="entry name" value="BamC_C"/>
</dbReference>
<sequence>MHYWIPGAVAATLLLSGCSLWPAAEKTAVNEQRIAELNIPAGLKAPKKPGQYDLPAKVAAGVSPEQMDLRAPMQVLAVATNARVEEEEKEARVWFERTEFTGDLMPYLQNNITSFFSKNTIDATHPQQLQWQTDWVSSYQETGWWLWKGQELTQQSKFNVVLEPRSHGRTIAVQVKLLEHKYTDETQKLTPISQRREEVHFLNRIIDHIATVELAAIREAKAKLPDVMLTRAVNDKQEPVMLTTQPIDVTWSQLELLLEKVGLEVTDLNQTDYVYYLKYIKAEQGFWDSIWGDEDLPELPLTAGEYQLSLSKTDKGTAIKIKDKDGKVLDQATLDAVYEVFAAAIRQGKLEL</sequence>
<dbReference type="InterPro" id="IPR010653">
    <property type="entry name" value="NlpB/DapX"/>
</dbReference>
<evidence type="ECO:0000313" key="3">
    <source>
        <dbReference type="Proteomes" id="UP001589813"/>
    </source>
</evidence>
<feature type="chain" id="PRO_5047223754" evidence="1">
    <location>
        <begin position="24"/>
        <end position="352"/>
    </location>
</feature>
<comment type="caution">
    <text evidence="2">The sequence shown here is derived from an EMBL/GenBank/DDBJ whole genome shotgun (WGS) entry which is preliminary data.</text>
</comment>
<proteinExistence type="predicted"/>
<accession>A0ABV6BGK6</accession>
<dbReference type="Gene3D" id="3.30.310.170">
    <property type="entry name" value="Outer membrane protein assembly factor BamC"/>
    <property type="match status" value="1"/>
</dbReference>
<dbReference type="EMBL" id="JBHLXP010000005">
    <property type="protein sequence ID" value="MFC0050011.1"/>
    <property type="molecule type" value="Genomic_DNA"/>
</dbReference>
<keyword evidence="1" id="KW-0732">Signal</keyword>
<keyword evidence="3" id="KW-1185">Reference proteome</keyword>
<organism evidence="2 3">
    <name type="scientific">Rheinheimera tilapiae</name>
    <dbReference type="NCBI Taxonomy" id="875043"/>
    <lineage>
        <taxon>Bacteria</taxon>
        <taxon>Pseudomonadati</taxon>
        <taxon>Pseudomonadota</taxon>
        <taxon>Gammaproteobacteria</taxon>
        <taxon>Chromatiales</taxon>
        <taxon>Chromatiaceae</taxon>
        <taxon>Rheinheimera</taxon>
    </lineage>
</organism>
<dbReference type="RefSeq" id="WP_377246976.1">
    <property type="nucleotide sequence ID" value="NZ_JBHLXP010000005.1"/>
</dbReference>
<dbReference type="Pfam" id="PF06804">
    <property type="entry name" value="Lipoprotein_18"/>
    <property type="match status" value="1"/>
</dbReference>
<name>A0ABV6BGK6_9GAMM</name>